<dbReference type="InterPro" id="IPR017441">
    <property type="entry name" value="Protein_kinase_ATP_BS"/>
</dbReference>
<dbReference type="AlphaFoldDB" id="A0A9J6AEB6"/>
<feature type="transmembrane region" description="Helical" evidence="13">
    <location>
        <begin position="401"/>
        <end position="421"/>
    </location>
</feature>
<evidence type="ECO:0000256" key="5">
    <source>
        <dbReference type="ARBA" id="ARBA00022729"/>
    </source>
</evidence>
<dbReference type="PROSITE" id="PS50011">
    <property type="entry name" value="PROTEIN_KINASE_DOM"/>
    <property type="match status" value="1"/>
</dbReference>
<dbReference type="PROSITE" id="PS00107">
    <property type="entry name" value="PROTEIN_KINASE_ATP"/>
    <property type="match status" value="1"/>
</dbReference>
<evidence type="ECO:0000256" key="13">
    <source>
        <dbReference type="SAM" id="Phobius"/>
    </source>
</evidence>
<keyword evidence="10 13" id="KW-0472">Membrane</keyword>
<dbReference type="InterPro" id="IPR025287">
    <property type="entry name" value="WAK_GUB"/>
</dbReference>
<dbReference type="PANTHER" id="PTHR27009">
    <property type="entry name" value="RUST RESISTANCE KINASE LR10-RELATED"/>
    <property type="match status" value="1"/>
</dbReference>
<evidence type="ECO:0000259" key="14">
    <source>
        <dbReference type="PROSITE" id="PS50011"/>
    </source>
</evidence>
<evidence type="ECO:0000256" key="7">
    <source>
        <dbReference type="ARBA" id="ARBA00022777"/>
    </source>
</evidence>
<keyword evidence="2" id="KW-0723">Serine/threonine-protein kinase</keyword>
<keyword evidence="7" id="KW-0418">Kinase</keyword>
<protein>
    <recommendedName>
        <fullName evidence="14">Protein kinase domain-containing protein</fullName>
    </recommendedName>
</protein>
<name>A0A9J6AEB6_SOLCO</name>
<keyword evidence="4 13" id="KW-0812">Transmembrane</keyword>
<dbReference type="InterPro" id="IPR011009">
    <property type="entry name" value="Kinase-like_dom_sf"/>
</dbReference>
<dbReference type="Pfam" id="PF13947">
    <property type="entry name" value="GUB_WAK_bind"/>
    <property type="match status" value="2"/>
</dbReference>
<dbReference type="Gene3D" id="3.30.200.20">
    <property type="entry name" value="Phosphorylase Kinase, domain 1"/>
    <property type="match status" value="1"/>
</dbReference>
<keyword evidence="3" id="KW-0808">Transferase</keyword>
<evidence type="ECO:0000256" key="1">
    <source>
        <dbReference type="ARBA" id="ARBA00004479"/>
    </source>
</evidence>
<evidence type="ECO:0000313" key="16">
    <source>
        <dbReference type="Proteomes" id="UP000824120"/>
    </source>
</evidence>
<evidence type="ECO:0000256" key="6">
    <source>
        <dbReference type="ARBA" id="ARBA00022741"/>
    </source>
</evidence>
<proteinExistence type="predicted"/>
<dbReference type="Pfam" id="PF00069">
    <property type="entry name" value="Pkinase"/>
    <property type="match status" value="1"/>
</dbReference>
<dbReference type="GO" id="GO:0030247">
    <property type="term" value="F:polysaccharide binding"/>
    <property type="evidence" value="ECO:0007669"/>
    <property type="project" value="InterPro"/>
</dbReference>
<evidence type="ECO:0000256" key="11">
    <source>
        <dbReference type="ARBA" id="ARBA00023180"/>
    </source>
</evidence>
<dbReference type="PROSITE" id="PS00108">
    <property type="entry name" value="PROTEIN_KINASE_ST"/>
    <property type="match status" value="1"/>
</dbReference>
<keyword evidence="9 13" id="KW-1133">Transmembrane helix</keyword>
<keyword evidence="5" id="KW-0732">Signal</keyword>
<evidence type="ECO:0000256" key="10">
    <source>
        <dbReference type="ARBA" id="ARBA00023136"/>
    </source>
</evidence>
<keyword evidence="11" id="KW-0325">Glycoprotein</keyword>
<gene>
    <name evidence="15" type="ORF">H5410_008223</name>
</gene>
<organism evidence="15 16">
    <name type="scientific">Solanum commersonii</name>
    <name type="common">Commerson's wild potato</name>
    <name type="synonym">Commerson's nightshade</name>
    <dbReference type="NCBI Taxonomy" id="4109"/>
    <lineage>
        <taxon>Eukaryota</taxon>
        <taxon>Viridiplantae</taxon>
        <taxon>Streptophyta</taxon>
        <taxon>Embryophyta</taxon>
        <taxon>Tracheophyta</taxon>
        <taxon>Spermatophyta</taxon>
        <taxon>Magnoliopsida</taxon>
        <taxon>eudicotyledons</taxon>
        <taxon>Gunneridae</taxon>
        <taxon>Pentapetalae</taxon>
        <taxon>asterids</taxon>
        <taxon>lamiids</taxon>
        <taxon>Solanales</taxon>
        <taxon>Solanaceae</taxon>
        <taxon>Solanoideae</taxon>
        <taxon>Solaneae</taxon>
        <taxon>Solanum</taxon>
    </lineage>
</organism>
<dbReference type="InterPro" id="IPR045874">
    <property type="entry name" value="LRK10/LRL21-25-like"/>
</dbReference>
<dbReference type="EMBL" id="JACXVP010000002">
    <property type="protein sequence ID" value="KAG5623005.1"/>
    <property type="molecule type" value="Genomic_DNA"/>
</dbReference>
<dbReference type="GO" id="GO:0004674">
    <property type="term" value="F:protein serine/threonine kinase activity"/>
    <property type="evidence" value="ECO:0007669"/>
    <property type="project" value="UniProtKB-KW"/>
</dbReference>
<feature type="binding site" evidence="12">
    <location>
        <position position="487"/>
    </location>
    <ligand>
        <name>ATP</name>
        <dbReference type="ChEBI" id="CHEBI:30616"/>
    </ligand>
</feature>
<dbReference type="Gene3D" id="1.10.510.10">
    <property type="entry name" value="Transferase(Phosphotransferase) domain 1"/>
    <property type="match status" value="1"/>
</dbReference>
<evidence type="ECO:0000256" key="3">
    <source>
        <dbReference type="ARBA" id="ARBA00022679"/>
    </source>
</evidence>
<dbReference type="GO" id="GO:0005524">
    <property type="term" value="F:ATP binding"/>
    <property type="evidence" value="ECO:0007669"/>
    <property type="project" value="UniProtKB-UniRule"/>
</dbReference>
<dbReference type="FunFam" id="1.10.510.10:FF:000590">
    <property type="entry name" value="PR5-like receptor kinase"/>
    <property type="match status" value="1"/>
</dbReference>
<accession>A0A9J6AEB6</accession>
<evidence type="ECO:0000313" key="15">
    <source>
        <dbReference type="EMBL" id="KAG5623005.1"/>
    </source>
</evidence>
<evidence type="ECO:0000256" key="4">
    <source>
        <dbReference type="ARBA" id="ARBA00022692"/>
    </source>
</evidence>
<dbReference type="InterPro" id="IPR008271">
    <property type="entry name" value="Ser/Thr_kinase_AS"/>
</dbReference>
<dbReference type="CDD" id="cd14066">
    <property type="entry name" value="STKc_IRAK"/>
    <property type="match status" value="1"/>
</dbReference>
<dbReference type="GO" id="GO:0016020">
    <property type="term" value="C:membrane"/>
    <property type="evidence" value="ECO:0007669"/>
    <property type="project" value="UniProtKB-SubCell"/>
</dbReference>
<keyword evidence="6 12" id="KW-0547">Nucleotide-binding</keyword>
<dbReference type="InterPro" id="IPR000719">
    <property type="entry name" value="Prot_kinase_dom"/>
</dbReference>
<evidence type="ECO:0000256" key="2">
    <source>
        <dbReference type="ARBA" id="ARBA00022527"/>
    </source>
</evidence>
<dbReference type="OrthoDB" id="1632094at2759"/>
<keyword evidence="16" id="KW-1185">Reference proteome</keyword>
<evidence type="ECO:0000256" key="8">
    <source>
        <dbReference type="ARBA" id="ARBA00022840"/>
    </source>
</evidence>
<dbReference type="FunFam" id="3.30.200.20:FF:000178">
    <property type="entry name" value="serine/threonine-protein kinase PBS1-like"/>
    <property type="match status" value="1"/>
</dbReference>
<comment type="caution">
    <text evidence="15">The sequence shown here is derived from an EMBL/GenBank/DDBJ whole genome shotgun (WGS) entry which is preliminary data.</text>
</comment>
<evidence type="ECO:0000256" key="9">
    <source>
        <dbReference type="ARBA" id="ARBA00022989"/>
    </source>
</evidence>
<feature type="domain" description="Protein kinase" evidence="14">
    <location>
        <begin position="459"/>
        <end position="744"/>
    </location>
</feature>
<reference evidence="15 16" key="1">
    <citation type="submission" date="2020-09" db="EMBL/GenBank/DDBJ databases">
        <title>De no assembly of potato wild relative species, Solanum commersonii.</title>
        <authorList>
            <person name="Cho K."/>
        </authorList>
    </citation>
    <scope>NUCLEOTIDE SEQUENCE [LARGE SCALE GENOMIC DNA]</scope>
    <source>
        <strain evidence="15">LZ3.2</strain>
        <tissue evidence="15">Leaf</tissue>
    </source>
</reference>
<evidence type="ECO:0000256" key="12">
    <source>
        <dbReference type="PROSITE-ProRule" id="PRU10141"/>
    </source>
</evidence>
<dbReference type="SMART" id="SM00220">
    <property type="entry name" value="S_TKc"/>
    <property type="match status" value="1"/>
</dbReference>
<dbReference type="Proteomes" id="UP000824120">
    <property type="component" value="Chromosome 2"/>
</dbReference>
<dbReference type="SUPFAM" id="SSF56112">
    <property type="entry name" value="Protein kinase-like (PK-like)"/>
    <property type="match status" value="1"/>
</dbReference>
<keyword evidence="8 12" id="KW-0067">ATP-binding</keyword>
<sequence>MQGLIMQELSHQPKHCGYDPGFELHCNNKNDTILELPSSVHLVVEKIDYVSQKIYLYDPDECIATKLPKLNLAQSNFTNDDDPTNLFNCSAPFSDNNYGYYLVACLGSPGYQVGKYMLLRRIQAFYTSYSTFGENKLQLNWSVPLCGNCESKGMDCGVVLGTSPVCIIVFSLNQLYLTSRNERESRVRLENLGHRLEGCQDSSCKNDGPVIHFPFRLSHQPKHCGYPGFELHCNNKKDTILELPSSVHLVVEKIDYVSQKIHLYDSDQCIAAKLPKLNLSRSNFTNTDDPTVLFNCSASFTDNNDDYLVPCLGSSGYQVHAVASNLWLDFFWSGPCTKIHQYPYSDSTFRENKLQLNWFVPLCGYCESKGMDCGFKDGTKLSETHCFNRTMIHKGITKQTLIAVLGTALVCIIVFSLYKLYLTSRDERESRVRLEKFLDDYKAIRPTRYSYADIKKITNDFNEKLGEGSYGTVYKGRLSSEIYVAVKVLRYSKGKGEEFINEIGTIGRIHHVNVVRLVGFCADGFRRALIYEYLPNDSLERFILPVSSVSLISWNKLQHIALGTARGIEYLHQGCDQQILHFDIKPQNILLDHNLNPKICDFGLAKLCSKEKSAVTMTAARGTIGYIAPEVLSRNFGKVSHKSDIYSFGMLLLEMVGGRIRMDPKTNNHSKVNSLEWIYRHLEKGEELKIRIEEEGDATIVRKLAIVGLWCIQWHPIDRPSIKEVTQMLEGDGSHLNLSPNPFMATNMPKLNASPLSEDLDVILEIE</sequence>
<comment type="subcellular location">
    <subcellularLocation>
        <location evidence="1">Membrane</location>
        <topology evidence="1">Single-pass type I membrane protein</topology>
    </subcellularLocation>
</comment>